<dbReference type="OrthoDB" id="5862411at2759"/>
<keyword evidence="2" id="KW-1185">Reference proteome</keyword>
<dbReference type="AlphaFoldDB" id="E3NNB4"/>
<dbReference type="Proteomes" id="UP000008281">
    <property type="component" value="Unassembled WGS sequence"/>
</dbReference>
<dbReference type="InParanoid" id="E3NNB4"/>
<accession>E3NNB4</accession>
<dbReference type="EMBL" id="DS269191">
    <property type="protein sequence ID" value="EFP10494.1"/>
    <property type="molecule type" value="Genomic_DNA"/>
</dbReference>
<dbReference type="HOGENOM" id="CLU_3242683_0_0_1"/>
<proteinExistence type="predicted"/>
<evidence type="ECO:0000313" key="2">
    <source>
        <dbReference type="Proteomes" id="UP000008281"/>
    </source>
</evidence>
<protein>
    <submittedName>
        <fullName evidence="1">Uncharacterized protein</fullName>
    </submittedName>
</protein>
<sequence length="43" mass="4979">MSKRKHTDTLPDDPPQFVAYSDYMELFNHVSKLTAIVNELRLG</sequence>
<evidence type="ECO:0000313" key="1">
    <source>
        <dbReference type="EMBL" id="EFP10494.1"/>
    </source>
</evidence>
<organism evidence="2">
    <name type="scientific">Caenorhabditis remanei</name>
    <name type="common">Caenorhabditis vulgaris</name>
    <dbReference type="NCBI Taxonomy" id="31234"/>
    <lineage>
        <taxon>Eukaryota</taxon>
        <taxon>Metazoa</taxon>
        <taxon>Ecdysozoa</taxon>
        <taxon>Nematoda</taxon>
        <taxon>Chromadorea</taxon>
        <taxon>Rhabditida</taxon>
        <taxon>Rhabditina</taxon>
        <taxon>Rhabditomorpha</taxon>
        <taxon>Rhabditoidea</taxon>
        <taxon>Rhabditidae</taxon>
        <taxon>Peloderinae</taxon>
        <taxon>Caenorhabditis</taxon>
    </lineage>
</organism>
<gene>
    <name evidence="1" type="ORF">CRE_17670</name>
</gene>
<reference evidence="1" key="1">
    <citation type="submission" date="2007-07" db="EMBL/GenBank/DDBJ databases">
        <title>PCAP assembly of the Caenorhabditis remanei genome.</title>
        <authorList>
            <consortium name="The Caenorhabditis remanei Sequencing Consortium"/>
            <person name="Wilson R.K."/>
        </authorList>
    </citation>
    <scope>NUCLEOTIDE SEQUENCE [LARGE SCALE GENOMIC DNA]</scope>
    <source>
        <strain evidence="1">PB4641</strain>
    </source>
</reference>
<name>E3NNB4_CAERE</name>